<gene>
    <name evidence="1" type="ORF">SDC9_177972</name>
</gene>
<dbReference type="EMBL" id="VSSQ01081636">
    <property type="protein sequence ID" value="MPN30501.1"/>
    <property type="molecule type" value="Genomic_DNA"/>
</dbReference>
<sequence>MLAMSKEHSLTSMRKPNRFVVGDRVMTSNCRLGTIVRVDKDELGEYCVVVLDIVSGEYAYDFADLEKI</sequence>
<accession>A0A645GUG6</accession>
<name>A0A645GUG6_9ZZZZ</name>
<dbReference type="AlphaFoldDB" id="A0A645GUG6"/>
<reference evidence="1" key="1">
    <citation type="submission" date="2019-08" db="EMBL/GenBank/DDBJ databases">
        <authorList>
            <person name="Kucharzyk K."/>
            <person name="Murdoch R.W."/>
            <person name="Higgins S."/>
            <person name="Loffler F."/>
        </authorList>
    </citation>
    <scope>NUCLEOTIDE SEQUENCE</scope>
</reference>
<evidence type="ECO:0008006" key="2">
    <source>
        <dbReference type="Google" id="ProtNLM"/>
    </source>
</evidence>
<organism evidence="1">
    <name type="scientific">bioreactor metagenome</name>
    <dbReference type="NCBI Taxonomy" id="1076179"/>
    <lineage>
        <taxon>unclassified sequences</taxon>
        <taxon>metagenomes</taxon>
        <taxon>ecological metagenomes</taxon>
    </lineage>
</organism>
<comment type="caution">
    <text evidence="1">The sequence shown here is derived from an EMBL/GenBank/DDBJ whole genome shotgun (WGS) entry which is preliminary data.</text>
</comment>
<evidence type="ECO:0000313" key="1">
    <source>
        <dbReference type="EMBL" id="MPN30501.1"/>
    </source>
</evidence>
<proteinExistence type="predicted"/>
<protein>
    <recommendedName>
        <fullName evidence="2">KOW domain-containing protein</fullName>
    </recommendedName>
</protein>